<comment type="caution">
    <text evidence="3">The sequence shown here is derived from an EMBL/GenBank/DDBJ whole genome shotgun (WGS) entry which is preliminary data.</text>
</comment>
<evidence type="ECO:0000313" key="3">
    <source>
        <dbReference type="EMBL" id="MDY7230593.1"/>
    </source>
</evidence>
<dbReference type="Proteomes" id="UP001291309">
    <property type="component" value="Unassembled WGS sequence"/>
</dbReference>
<accession>A0ABU5HCN6</accession>
<dbReference type="EMBL" id="JAXIVS010000011">
    <property type="protein sequence ID" value="MDY7230593.1"/>
    <property type="molecule type" value="Genomic_DNA"/>
</dbReference>
<reference evidence="3 4" key="1">
    <citation type="submission" date="2023-12" db="EMBL/GenBank/DDBJ databases">
        <title>the genome sequence of Hyalangium sp. s54d21.</title>
        <authorList>
            <person name="Zhang X."/>
        </authorList>
    </citation>
    <scope>NUCLEOTIDE SEQUENCE [LARGE SCALE GENOMIC DNA]</scope>
    <source>
        <strain evidence="4">s54d21</strain>
    </source>
</reference>
<feature type="chain" id="PRO_5045568407" description="DUF2975 domain-containing protein" evidence="2">
    <location>
        <begin position="24"/>
        <end position="203"/>
    </location>
</feature>
<keyword evidence="2" id="KW-0732">Signal</keyword>
<feature type="signal peptide" evidence="2">
    <location>
        <begin position="1"/>
        <end position="23"/>
    </location>
</feature>
<proteinExistence type="predicted"/>
<evidence type="ECO:0008006" key="5">
    <source>
        <dbReference type="Google" id="ProtNLM"/>
    </source>
</evidence>
<evidence type="ECO:0000256" key="1">
    <source>
        <dbReference type="SAM" id="Phobius"/>
    </source>
</evidence>
<keyword evidence="4" id="KW-1185">Reference proteome</keyword>
<sequence>MPRGIHIAAVLCLILSGVTGMFAASEASSLTNFSELRERASTERLNLLGDPAVEERFILAQLSALEPMRDSRILTLGALAIACAFTFVAAGRMLRPAGLPREGMRRMLGGVAIIAAILRTIDGAQWMVVVKRSSTAMAEAMSTLPQFQDPTFAQQLKSTVPILMSAITLAQTAVIAGAFVLIGQYFHSARVREAITAQDGPAE</sequence>
<feature type="transmembrane region" description="Helical" evidence="1">
    <location>
        <begin position="73"/>
        <end position="94"/>
    </location>
</feature>
<keyword evidence="1" id="KW-0812">Transmembrane</keyword>
<keyword evidence="1" id="KW-0472">Membrane</keyword>
<gene>
    <name evidence="3" type="ORF">SYV04_29630</name>
</gene>
<dbReference type="RefSeq" id="WP_321549311.1">
    <property type="nucleotide sequence ID" value="NZ_JAXIVS010000011.1"/>
</dbReference>
<protein>
    <recommendedName>
        <fullName evidence="5">DUF2975 domain-containing protein</fullName>
    </recommendedName>
</protein>
<keyword evidence="1" id="KW-1133">Transmembrane helix</keyword>
<feature type="transmembrane region" description="Helical" evidence="1">
    <location>
        <begin position="106"/>
        <end position="128"/>
    </location>
</feature>
<organism evidence="3 4">
    <name type="scientific">Hyalangium rubrum</name>
    <dbReference type="NCBI Taxonomy" id="3103134"/>
    <lineage>
        <taxon>Bacteria</taxon>
        <taxon>Pseudomonadati</taxon>
        <taxon>Myxococcota</taxon>
        <taxon>Myxococcia</taxon>
        <taxon>Myxococcales</taxon>
        <taxon>Cystobacterineae</taxon>
        <taxon>Archangiaceae</taxon>
        <taxon>Hyalangium</taxon>
    </lineage>
</organism>
<feature type="transmembrane region" description="Helical" evidence="1">
    <location>
        <begin position="162"/>
        <end position="182"/>
    </location>
</feature>
<name>A0ABU5HCN6_9BACT</name>
<evidence type="ECO:0000256" key="2">
    <source>
        <dbReference type="SAM" id="SignalP"/>
    </source>
</evidence>
<evidence type="ECO:0000313" key="4">
    <source>
        <dbReference type="Proteomes" id="UP001291309"/>
    </source>
</evidence>